<keyword evidence="1" id="KW-1015">Disulfide bond</keyword>
<name>A0A9J7MB23_BRAFL</name>
<evidence type="ECO:0000256" key="2">
    <source>
        <dbReference type="PROSITE-ProRule" id="PRU00076"/>
    </source>
</evidence>
<protein>
    <submittedName>
        <fullName evidence="7">Uncharacterized protein LOC118431004 isoform X2</fullName>
    </submittedName>
</protein>
<feature type="compositionally biased region" description="Basic and acidic residues" evidence="3">
    <location>
        <begin position="940"/>
        <end position="958"/>
    </location>
</feature>
<reference evidence="7" key="2">
    <citation type="submission" date="2025-08" db="UniProtKB">
        <authorList>
            <consortium name="RefSeq"/>
        </authorList>
    </citation>
    <scope>IDENTIFICATION</scope>
    <source>
        <strain evidence="7">S238N-H82</strain>
        <tissue evidence="7">Testes</tissue>
    </source>
</reference>
<accession>A0A9J7MB23</accession>
<dbReference type="Gene3D" id="2.10.25.10">
    <property type="entry name" value="Laminin"/>
    <property type="match status" value="2"/>
</dbReference>
<evidence type="ECO:0000256" key="3">
    <source>
        <dbReference type="SAM" id="MobiDB-lite"/>
    </source>
</evidence>
<feature type="region of interest" description="Disordered" evidence="3">
    <location>
        <begin position="940"/>
        <end position="970"/>
    </location>
</feature>
<keyword evidence="2" id="KW-0245">EGF-like domain</keyword>
<dbReference type="GO" id="GO:0005509">
    <property type="term" value="F:calcium ion binding"/>
    <property type="evidence" value="ECO:0007669"/>
    <property type="project" value="InterPro"/>
</dbReference>
<feature type="region of interest" description="Disordered" evidence="3">
    <location>
        <begin position="989"/>
        <end position="1022"/>
    </location>
</feature>
<evidence type="ECO:0000313" key="6">
    <source>
        <dbReference type="Proteomes" id="UP000001554"/>
    </source>
</evidence>
<dbReference type="PROSITE" id="PS01187">
    <property type="entry name" value="EGF_CA"/>
    <property type="match status" value="1"/>
</dbReference>
<feature type="compositionally biased region" description="Basic and acidic residues" evidence="3">
    <location>
        <begin position="992"/>
        <end position="1002"/>
    </location>
</feature>
<dbReference type="RefSeq" id="XP_035697947.1">
    <property type="nucleotide sequence ID" value="XM_035842054.1"/>
</dbReference>
<keyword evidence="4" id="KW-0812">Transmembrane</keyword>
<feature type="region of interest" description="Disordered" evidence="3">
    <location>
        <begin position="268"/>
        <end position="290"/>
    </location>
</feature>
<dbReference type="SMART" id="SM00179">
    <property type="entry name" value="EGF_CA"/>
    <property type="match status" value="1"/>
</dbReference>
<dbReference type="InterPro" id="IPR018097">
    <property type="entry name" value="EGF_Ca-bd_CS"/>
</dbReference>
<gene>
    <name evidence="7" type="primary">LOC118431004</name>
</gene>
<evidence type="ECO:0000256" key="4">
    <source>
        <dbReference type="SAM" id="Phobius"/>
    </source>
</evidence>
<evidence type="ECO:0000256" key="1">
    <source>
        <dbReference type="ARBA" id="ARBA00023157"/>
    </source>
</evidence>
<dbReference type="InterPro" id="IPR000152">
    <property type="entry name" value="EGF-type_Asp/Asn_hydroxyl_site"/>
</dbReference>
<dbReference type="Proteomes" id="UP000001554">
    <property type="component" value="Chromosome 14"/>
</dbReference>
<dbReference type="AlphaFoldDB" id="A0A9J7MB23"/>
<proteinExistence type="predicted"/>
<dbReference type="InterPro" id="IPR000742">
    <property type="entry name" value="EGF"/>
</dbReference>
<dbReference type="CDD" id="cd00054">
    <property type="entry name" value="EGF_CA"/>
    <property type="match status" value="1"/>
</dbReference>
<dbReference type="PROSITE" id="PS00010">
    <property type="entry name" value="ASX_HYDROXYL"/>
    <property type="match status" value="1"/>
</dbReference>
<dbReference type="PANTHER" id="PTHR16897">
    <property type="entry name" value="OS10G0105400 PROTEIN"/>
    <property type="match status" value="1"/>
</dbReference>
<keyword evidence="4" id="KW-1133">Transmembrane helix</keyword>
<feature type="domain" description="EGF-like" evidence="5">
    <location>
        <begin position="839"/>
        <end position="873"/>
    </location>
</feature>
<dbReference type="InterPro" id="IPR001881">
    <property type="entry name" value="EGF-like_Ca-bd_dom"/>
</dbReference>
<evidence type="ECO:0000313" key="7">
    <source>
        <dbReference type="RefSeq" id="XP_035697947.1"/>
    </source>
</evidence>
<dbReference type="GeneID" id="118431004"/>
<keyword evidence="6" id="KW-1185">Reference proteome</keyword>
<dbReference type="SUPFAM" id="SSF57196">
    <property type="entry name" value="EGF/Laminin"/>
    <property type="match status" value="1"/>
</dbReference>
<feature type="transmembrane region" description="Helical" evidence="4">
    <location>
        <begin position="878"/>
        <end position="899"/>
    </location>
</feature>
<comment type="caution">
    <text evidence="2">Lacks conserved residue(s) required for the propagation of feature annotation.</text>
</comment>
<evidence type="ECO:0000259" key="5">
    <source>
        <dbReference type="PROSITE" id="PS50026"/>
    </source>
</evidence>
<reference evidence="6" key="1">
    <citation type="journal article" date="2020" name="Nat. Ecol. Evol.">
        <title>Deeply conserved synteny resolves early events in vertebrate evolution.</title>
        <authorList>
            <person name="Simakov O."/>
            <person name="Marletaz F."/>
            <person name="Yue J.X."/>
            <person name="O'Connell B."/>
            <person name="Jenkins J."/>
            <person name="Brandt A."/>
            <person name="Calef R."/>
            <person name="Tung C.H."/>
            <person name="Huang T.K."/>
            <person name="Schmutz J."/>
            <person name="Satoh N."/>
            <person name="Yu J.K."/>
            <person name="Putnam N.H."/>
            <person name="Green R.E."/>
            <person name="Rokhsar D.S."/>
        </authorList>
    </citation>
    <scope>NUCLEOTIDE SEQUENCE [LARGE SCALE GENOMIC DNA]</scope>
    <source>
        <strain evidence="6">S238N-H82</strain>
    </source>
</reference>
<keyword evidence="4" id="KW-0472">Membrane</keyword>
<dbReference type="PANTHER" id="PTHR16897:SF2">
    <property type="entry name" value="OS03G0226600 PROTEIN"/>
    <property type="match status" value="1"/>
</dbReference>
<sequence>MDTSAFHVRIDNLTLSPNVSFKQLDDINVTDGAAVYYITVKAVSGSGRVVMSSSNGVNIDVTPPDIQKIYHVDMSWDDEEISDFQGSNSTIAVRYRAFDRESQVVEYFWAIGTSPGGTDVQPFRSNGLKVLAVNSDLEGHLLHGSTYYVTLRAVNGAGLQSTVMTSGVTVLFGNPDVAHTNTTVPFGEEVPLPEDVHIDDTVMITDLSYAGLSWGTPREEEGITATFFSLSSDANGMNDVLPLTRVGGGGSGSVIIVNGTIQTHGKVSNVSDLQRDSPEEEADSSDFHMEPGRTLFPTLRVCNGAHQCTDVKAKKIIYIRPSDQAGTSRHGESAKIMLNMPTSETIAIRTKEGVKNGTTLVAGLLTKRDVSAEYTSDASVNFRSFVANTDFTSTFTERWLNNRIKHWLGVNFFVTTLGNVEVPGPINITLPINTTLIELGLEPRLLYWNSEMQEWQDAQRACGIGEMVQTVVDWPNRCAHFQVCTTNVHNIEMDSPVARQHKSVEDSKQIFQGPSHFTLAAVEKSSFNSRPVIVSHSRVEAQEDEEKDIWIRYFDLDGDRLSFSISVPPLFGNARLEENEEYAVVYYTPCLDCYGTDKINISAVEMLPDNPHSINIQLVVEVEPRNDDPVLFVLVEDNPALIVPTKRLDLTVEANRMSNLHYRDLQVIVGAYDVEPADLLVLDFSVESNGTMSTSQQERRADFVSLNICSTNSTWFTVIQERGTNGTSGPLQLDPCDIQAPHALQDMAWVFTTLTCRPHENFTGKDVIKINAKDQHGGLSRVVTLDLYVLENLCEHGGQCVGDVTDPDCTSKDRTKGFERYWCNCTSAPGWTGRLCEIDYDECLSAPCPSNYTCVDKVNGYVCECGNPSWPCAGKLTAWQICLIVLAAVFLLLLTIVVWRKWKISNPKKVGSIFFRTSRVSPDATMIKVKPINGVRDDDVKGLKLPEPHRATGRERDGASPGKVRRAWGDDNTSASKAAALFNWTWSPTRSAETRNRPKDLQDGAVTEMMPLPGMPLKTTDL</sequence>
<organism evidence="6 7">
    <name type="scientific">Branchiostoma floridae</name>
    <name type="common">Florida lancelet</name>
    <name type="synonym">Amphioxus</name>
    <dbReference type="NCBI Taxonomy" id="7739"/>
    <lineage>
        <taxon>Eukaryota</taxon>
        <taxon>Metazoa</taxon>
        <taxon>Chordata</taxon>
        <taxon>Cephalochordata</taxon>
        <taxon>Leptocardii</taxon>
        <taxon>Amphioxiformes</taxon>
        <taxon>Branchiostomatidae</taxon>
        <taxon>Branchiostoma</taxon>
    </lineage>
</organism>
<dbReference type="PROSITE" id="PS50026">
    <property type="entry name" value="EGF_3"/>
    <property type="match status" value="1"/>
</dbReference>